<gene>
    <name evidence="1" type="ORF">EDD18DRAFT_430627</name>
</gene>
<reference evidence="1" key="1">
    <citation type="submission" date="2023-06" db="EMBL/GenBank/DDBJ databases">
        <authorList>
            <consortium name="Lawrence Berkeley National Laboratory"/>
            <person name="Ahrendt S."/>
            <person name="Sahu N."/>
            <person name="Indic B."/>
            <person name="Wong-Bajracharya J."/>
            <person name="Merenyi Z."/>
            <person name="Ke H.-M."/>
            <person name="Monk M."/>
            <person name="Kocsube S."/>
            <person name="Drula E."/>
            <person name="Lipzen A."/>
            <person name="Balint B."/>
            <person name="Henrissat B."/>
            <person name="Andreopoulos B."/>
            <person name="Martin F.M."/>
            <person name="Harder C.B."/>
            <person name="Rigling D."/>
            <person name="Ford K.L."/>
            <person name="Foster G.D."/>
            <person name="Pangilinan J."/>
            <person name="Papanicolaou A."/>
            <person name="Barry K."/>
            <person name="LaButti K."/>
            <person name="Viragh M."/>
            <person name="Koriabine M."/>
            <person name="Yan M."/>
            <person name="Riley R."/>
            <person name="Champramary S."/>
            <person name="Plett K.L."/>
            <person name="Tsai I.J."/>
            <person name="Slot J."/>
            <person name="Sipos G."/>
            <person name="Plett J."/>
            <person name="Nagy L.G."/>
            <person name="Grigoriev I.V."/>
        </authorList>
    </citation>
    <scope>NUCLEOTIDE SEQUENCE</scope>
    <source>
        <strain evidence="1">HWK02</strain>
    </source>
</reference>
<evidence type="ECO:0000313" key="1">
    <source>
        <dbReference type="EMBL" id="KAK0493089.1"/>
    </source>
</evidence>
<dbReference type="Proteomes" id="UP001175228">
    <property type="component" value="Unassembled WGS sequence"/>
</dbReference>
<organism evidence="1 2">
    <name type="scientific">Armillaria luteobubalina</name>
    <dbReference type="NCBI Taxonomy" id="153913"/>
    <lineage>
        <taxon>Eukaryota</taxon>
        <taxon>Fungi</taxon>
        <taxon>Dikarya</taxon>
        <taxon>Basidiomycota</taxon>
        <taxon>Agaricomycotina</taxon>
        <taxon>Agaricomycetes</taxon>
        <taxon>Agaricomycetidae</taxon>
        <taxon>Agaricales</taxon>
        <taxon>Marasmiineae</taxon>
        <taxon>Physalacriaceae</taxon>
        <taxon>Armillaria</taxon>
    </lineage>
</organism>
<comment type="caution">
    <text evidence="1">The sequence shown here is derived from an EMBL/GenBank/DDBJ whole genome shotgun (WGS) entry which is preliminary data.</text>
</comment>
<dbReference type="AlphaFoldDB" id="A0AA39PZM2"/>
<proteinExistence type="predicted"/>
<sequence length="360" mass="41191">MISMFDQFADRTSFLPTSGFTFPLALLRYILHWLSLVSSFDDVTKDATVHTLVNLTSYAELQDLSDDQVIALSDLVEDIIIHSPIFKVEPRWTEPQIALVEAYWAMVGASSSHRPGSGYSPRHTFWPALQALVEFLVHQYDALYCYSNWFKDVPPFNTMCEILGFGLRHGVQTVYDIFLETRCLDVFRDHSLHPSLVVVINGYVAGLAAPHTSINSQLHLDYLHQPENLVLACYILTTNGWDNFSDKPDSTEMLRAGLCSNIRALASLRPLDPSWEQCRRKLRYLLQDDGGEFFIKQRKWTSHGFEDLKPEVIDQAKSNISLALGELDDLFSDSMARRFLGGTYKYLPYPRRRERNVVQV</sequence>
<accession>A0AA39PZM2</accession>
<dbReference type="EMBL" id="JAUEPU010000026">
    <property type="protein sequence ID" value="KAK0493089.1"/>
    <property type="molecule type" value="Genomic_DNA"/>
</dbReference>
<name>A0AA39PZM2_9AGAR</name>
<evidence type="ECO:0000313" key="2">
    <source>
        <dbReference type="Proteomes" id="UP001175228"/>
    </source>
</evidence>
<protein>
    <submittedName>
        <fullName evidence="1">Uncharacterized protein</fullName>
    </submittedName>
</protein>
<keyword evidence="2" id="KW-1185">Reference proteome</keyword>